<dbReference type="NCBIfam" id="TIGR00177">
    <property type="entry name" value="molyb_syn"/>
    <property type="match status" value="1"/>
</dbReference>
<reference evidence="12" key="1">
    <citation type="journal article" date="2019" name="Int. J. Syst. Evol. Microbiol.">
        <title>The Global Catalogue of Microorganisms (GCM) 10K type strain sequencing project: providing services to taxonomists for standard genome sequencing and annotation.</title>
        <authorList>
            <consortium name="The Broad Institute Genomics Platform"/>
            <consortium name="The Broad Institute Genome Sequencing Center for Infectious Disease"/>
            <person name="Wu L."/>
            <person name="Ma J."/>
        </authorList>
    </citation>
    <scope>NUCLEOTIDE SEQUENCE [LARGE SCALE GENOMIC DNA]</scope>
    <source>
        <strain evidence="12">CCUG 53915</strain>
    </source>
</reference>
<accession>A0ABW3TVT4</accession>
<dbReference type="EMBL" id="JBHTLT010000035">
    <property type="protein sequence ID" value="MFD1204911.1"/>
    <property type="molecule type" value="Genomic_DNA"/>
</dbReference>
<dbReference type="InterPro" id="IPR005110">
    <property type="entry name" value="MoeA_linker/N"/>
</dbReference>
<evidence type="ECO:0000256" key="2">
    <source>
        <dbReference type="ARBA" id="ARBA00005046"/>
    </source>
</evidence>
<name>A0ABW3TVT4_9BACL</name>
<dbReference type="SUPFAM" id="SSF63867">
    <property type="entry name" value="MoeA C-terminal domain-like"/>
    <property type="match status" value="1"/>
</dbReference>
<organism evidence="11 12">
    <name type="scientific">Sporosarcina contaminans</name>
    <dbReference type="NCBI Taxonomy" id="633403"/>
    <lineage>
        <taxon>Bacteria</taxon>
        <taxon>Bacillati</taxon>
        <taxon>Bacillota</taxon>
        <taxon>Bacilli</taxon>
        <taxon>Bacillales</taxon>
        <taxon>Caryophanaceae</taxon>
        <taxon>Sporosarcina</taxon>
    </lineage>
</organism>
<feature type="domain" description="MoaB/Mog" evidence="10">
    <location>
        <begin position="185"/>
        <end position="323"/>
    </location>
</feature>
<comment type="function">
    <text evidence="1 9">Catalyzes the insertion of molybdate into adenylated molybdopterin with the concomitant release of AMP.</text>
</comment>
<dbReference type="Proteomes" id="UP001597231">
    <property type="component" value="Unassembled WGS sequence"/>
</dbReference>
<comment type="similarity">
    <text evidence="3 9">Belongs to the MoeA family.</text>
</comment>
<evidence type="ECO:0000256" key="5">
    <source>
        <dbReference type="ARBA" id="ARBA00021108"/>
    </source>
</evidence>
<dbReference type="SUPFAM" id="SSF53218">
    <property type="entry name" value="Molybdenum cofactor biosynthesis proteins"/>
    <property type="match status" value="1"/>
</dbReference>
<dbReference type="Pfam" id="PF03453">
    <property type="entry name" value="MoeA_N"/>
    <property type="match status" value="1"/>
</dbReference>
<keyword evidence="9" id="KW-0808">Transferase</keyword>
<comment type="pathway">
    <text evidence="2 9">Cofactor biosynthesis; molybdopterin biosynthesis.</text>
</comment>
<dbReference type="Pfam" id="PF03454">
    <property type="entry name" value="MoeA_C"/>
    <property type="match status" value="1"/>
</dbReference>
<keyword evidence="9" id="KW-0479">Metal-binding</keyword>
<evidence type="ECO:0000256" key="9">
    <source>
        <dbReference type="RuleBase" id="RU365090"/>
    </source>
</evidence>
<dbReference type="Gene3D" id="3.90.105.10">
    <property type="entry name" value="Molybdopterin biosynthesis moea protein, domain 2"/>
    <property type="match status" value="1"/>
</dbReference>
<keyword evidence="9" id="KW-0460">Magnesium</keyword>
<dbReference type="InterPro" id="IPR036688">
    <property type="entry name" value="MoeA_C_domain_IV_sf"/>
</dbReference>
<dbReference type="InterPro" id="IPR036135">
    <property type="entry name" value="MoeA_linker/N_sf"/>
</dbReference>
<dbReference type="Gene3D" id="2.170.190.11">
    <property type="entry name" value="Molybdopterin biosynthesis moea protein, domain 3"/>
    <property type="match status" value="1"/>
</dbReference>
<dbReference type="SMART" id="SM00852">
    <property type="entry name" value="MoCF_biosynth"/>
    <property type="match status" value="1"/>
</dbReference>
<dbReference type="SUPFAM" id="SSF63882">
    <property type="entry name" value="MoeA N-terminal region -like"/>
    <property type="match status" value="1"/>
</dbReference>
<evidence type="ECO:0000256" key="8">
    <source>
        <dbReference type="ARBA" id="ARBA00047317"/>
    </source>
</evidence>
<evidence type="ECO:0000313" key="11">
    <source>
        <dbReference type="EMBL" id="MFD1204911.1"/>
    </source>
</evidence>
<comment type="cofactor">
    <cofactor evidence="9">
        <name>Mg(2+)</name>
        <dbReference type="ChEBI" id="CHEBI:18420"/>
    </cofactor>
</comment>
<evidence type="ECO:0000259" key="10">
    <source>
        <dbReference type="SMART" id="SM00852"/>
    </source>
</evidence>
<dbReference type="InterPro" id="IPR001453">
    <property type="entry name" value="MoaB/Mog_dom"/>
</dbReference>
<keyword evidence="6 9" id="KW-0500">Molybdenum</keyword>
<evidence type="ECO:0000256" key="7">
    <source>
        <dbReference type="ARBA" id="ARBA00023150"/>
    </source>
</evidence>
<dbReference type="Pfam" id="PF00994">
    <property type="entry name" value="MoCF_biosynth"/>
    <property type="match status" value="1"/>
</dbReference>
<dbReference type="NCBIfam" id="NF045515">
    <property type="entry name" value="Glp_gephyrin"/>
    <property type="match status" value="1"/>
</dbReference>
<dbReference type="CDD" id="cd00887">
    <property type="entry name" value="MoeA"/>
    <property type="match status" value="1"/>
</dbReference>
<dbReference type="InterPro" id="IPR005111">
    <property type="entry name" value="MoeA_C_domain_IV"/>
</dbReference>
<evidence type="ECO:0000313" key="12">
    <source>
        <dbReference type="Proteomes" id="UP001597231"/>
    </source>
</evidence>
<keyword evidence="12" id="KW-1185">Reference proteome</keyword>
<evidence type="ECO:0000256" key="6">
    <source>
        <dbReference type="ARBA" id="ARBA00022505"/>
    </source>
</evidence>
<dbReference type="RefSeq" id="WP_381480235.1">
    <property type="nucleotide sequence ID" value="NZ_JBHTLT010000035.1"/>
</dbReference>
<comment type="catalytic activity">
    <reaction evidence="8">
        <text>adenylyl-molybdopterin + molybdate = Mo-molybdopterin + AMP + H(+)</text>
        <dbReference type="Rhea" id="RHEA:35047"/>
        <dbReference type="ChEBI" id="CHEBI:15378"/>
        <dbReference type="ChEBI" id="CHEBI:36264"/>
        <dbReference type="ChEBI" id="CHEBI:62727"/>
        <dbReference type="ChEBI" id="CHEBI:71302"/>
        <dbReference type="ChEBI" id="CHEBI:456215"/>
        <dbReference type="EC" id="2.10.1.1"/>
    </reaction>
</comment>
<evidence type="ECO:0000256" key="1">
    <source>
        <dbReference type="ARBA" id="ARBA00002901"/>
    </source>
</evidence>
<dbReference type="Gene3D" id="2.40.340.10">
    <property type="entry name" value="MoeA, C-terminal, domain IV"/>
    <property type="match status" value="1"/>
</dbReference>
<dbReference type="InterPro" id="IPR038987">
    <property type="entry name" value="MoeA-like"/>
</dbReference>
<dbReference type="PANTHER" id="PTHR10192">
    <property type="entry name" value="MOLYBDOPTERIN BIOSYNTHESIS PROTEIN"/>
    <property type="match status" value="1"/>
</dbReference>
<proteinExistence type="inferred from homology"/>
<dbReference type="EC" id="2.10.1.1" evidence="4 9"/>
<dbReference type="PANTHER" id="PTHR10192:SF5">
    <property type="entry name" value="GEPHYRIN"/>
    <property type="match status" value="1"/>
</dbReference>
<dbReference type="InterPro" id="IPR036425">
    <property type="entry name" value="MoaB/Mog-like_dom_sf"/>
</dbReference>
<gene>
    <name evidence="11" type="primary">glp</name>
    <name evidence="11" type="ORF">ACFQ38_07330</name>
</gene>
<evidence type="ECO:0000256" key="3">
    <source>
        <dbReference type="ARBA" id="ARBA00010763"/>
    </source>
</evidence>
<dbReference type="Gene3D" id="3.40.980.10">
    <property type="entry name" value="MoaB/Mog-like domain"/>
    <property type="match status" value="1"/>
</dbReference>
<comment type="caution">
    <text evidence="11">The sequence shown here is derived from an EMBL/GenBank/DDBJ whole genome shotgun (WGS) entry which is preliminary data.</text>
</comment>
<sequence length="418" mass="44812">MVEMRKPIPVDEAVRAVMEHASSTGIETVKLDEAYGRVLAEPIIAKHDVPPFDRSPYDGFAIRSVDSAGASGNNRVPFSVIGEIGAGQVAQKPIGEKEAYRIMTGAQLPEDADTVVMFEQTTELDGGFTIRKPFEAGENVSFKGEDAKEGELLIEAGSLIHPGTVALLATFGYAQLTVGKRPVAGILSTGTELLDVADELVPGKIRNSNGPMIEAQLKRMGIECRSYGMAADELDTCTAIVEQALSEVDFIITTGGVSVGDYDYLPAIYERLGATVLFNKVAMRPGSVTTVAVLNGKLLFGLSGNPSACFTGFELFVRPAILKMMGCNAPYMPKMSAVLWEDFTKPNPFTRFIRATWEFRDGKVIALPAGFNKSNAVSSIARGNCLIVLPSGTRGYEKGAVVDLLLIGSETGVQEWTV</sequence>
<evidence type="ECO:0000256" key="4">
    <source>
        <dbReference type="ARBA" id="ARBA00013269"/>
    </source>
</evidence>
<protein>
    <recommendedName>
        <fullName evidence="5 9">Molybdopterin molybdenumtransferase</fullName>
        <ecNumber evidence="4 9">2.10.1.1</ecNumber>
    </recommendedName>
</protein>
<keyword evidence="7 9" id="KW-0501">Molybdenum cofactor biosynthesis</keyword>